<keyword evidence="3" id="KW-1185">Reference proteome</keyword>
<dbReference type="SUPFAM" id="SSF54427">
    <property type="entry name" value="NTF2-like"/>
    <property type="match status" value="1"/>
</dbReference>
<feature type="domain" description="SnoaL-like" evidence="1">
    <location>
        <begin position="148"/>
        <end position="247"/>
    </location>
</feature>
<dbReference type="InterPro" id="IPR037401">
    <property type="entry name" value="SnoaL-like"/>
</dbReference>
<dbReference type="SUPFAM" id="SSF55961">
    <property type="entry name" value="Bet v1-like"/>
    <property type="match status" value="1"/>
</dbReference>
<dbReference type="Proteomes" id="UP000241118">
    <property type="component" value="Unassembled WGS sequence"/>
</dbReference>
<dbReference type="AlphaFoldDB" id="A0A2P8I0Y9"/>
<dbReference type="EMBL" id="PYAX01000015">
    <property type="protein sequence ID" value="PSL52139.1"/>
    <property type="molecule type" value="Genomic_DNA"/>
</dbReference>
<dbReference type="RefSeq" id="WP_106619302.1">
    <property type="nucleotide sequence ID" value="NZ_PYAX01000015.1"/>
</dbReference>
<gene>
    <name evidence="2" type="ORF">B0I31_11591</name>
</gene>
<sequence>MPHASHTTTVDATYDEVRALLADKVDHPRKYVPVTSSTILERTDDHVLREMFQPYPVPLTIRERIRETAVDGGVDIVFEHVDNPTYTGSFHNTLRRGPDGVTLEYRMEWTPVSGADPMSDETAARMVRDGVTHLKHLAENPVQVPDWVRGFFDAVDSADLTAVAGLLTDDVRFRIGNGPELVGRAAAVAQLAKEADRHATTRHDHVDVTTVDDRAFVNGYVEHTTHDGEEHLFPSFTELRRREGRISTFLIFADTSPTPRSA</sequence>
<organism evidence="2 3">
    <name type="scientific">Saccharothrix carnea</name>
    <dbReference type="NCBI Taxonomy" id="1280637"/>
    <lineage>
        <taxon>Bacteria</taxon>
        <taxon>Bacillati</taxon>
        <taxon>Actinomycetota</taxon>
        <taxon>Actinomycetes</taxon>
        <taxon>Pseudonocardiales</taxon>
        <taxon>Pseudonocardiaceae</taxon>
        <taxon>Saccharothrix</taxon>
    </lineage>
</organism>
<keyword evidence="2" id="KW-0413">Isomerase</keyword>
<reference evidence="2 3" key="1">
    <citation type="submission" date="2018-03" db="EMBL/GenBank/DDBJ databases">
        <title>Genomic Encyclopedia of Type Strains, Phase III (KMG-III): the genomes of soil and plant-associated and newly described type strains.</title>
        <authorList>
            <person name="Whitman W."/>
        </authorList>
    </citation>
    <scope>NUCLEOTIDE SEQUENCE [LARGE SCALE GENOMIC DNA]</scope>
    <source>
        <strain evidence="2 3">CGMCC 4.7097</strain>
    </source>
</reference>
<proteinExistence type="predicted"/>
<dbReference type="InterPro" id="IPR032710">
    <property type="entry name" value="NTF2-like_dom_sf"/>
</dbReference>
<dbReference type="GO" id="GO:0016853">
    <property type="term" value="F:isomerase activity"/>
    <property type="evidence" value="ECO:0007669"/>
    <property type="project" value="UniProtKB-KW"/>
</dbReference>
<dbReference type="OrthoDB" id="3786994at2"/>
<accession>A0A2P8I0Y9</accession>
<evidence type="ECO:0000313" key="2">
    <source>
        <dbReference type="EMBL" id="PSL52139.1"/>
    </source>
</evidence>
<protein>
    <submittedName>
        <fullName evidence="2">Ketosteroid isomerase-like protein</fullName>
    </submittedName>
</protein>
<dbReference type="Gene3D" id="3.10.450.50">
    <property type="match status" value="1"/>
</dbReference>
<evidence type="ECO:0000259" key="1">
    <source>
        <dbReference type="Pfam" id="PF12680"/>
    </source>
</evidence>
<dbReference type="Gene3D" id="3.30.530.20">
    <property type="match status" value="1"/>
</dbReference>
<comment type="caution">
    <text evidence="2">The sequence shown here is derived from an EMBL/GenBank/DDBJ whole genome shotgun (WGS) entry which is preliminary data.</text>
</comment>
<name>A0A2P8I0Y9_SACCR</name>
<dbReference type="InterPro" id="IPR023393">
    <property type="entry name" value="START-like_dom_sf"/>
</dbReference>
<dbReference type="Pfam" id="PF12680">
    <property type="entry name" value="SnoaL_2"/>
    <property type="match status" value="1"/>
</dbReference>
<evidence type="ECO:0000313" key="3">
    <source>
        <dbReference type="Proteomes" id="UP000241118"/>
    </source>
</evidence>